<keyword evidence="2" id="KW-1133">Transmembrane helix</keyword>
<evidence type="ECO:0000256" key="2">
    <source>
        <dbReference type="SAM" id="Phobius"/>
    </source>
</evidence>
<protein>
    <submittedName>
        <fullName evidence="3">Uncharacterized protein</fullName>
    </submittedName>
</protein>
<feature type="region of interest" description="Disordered" evidence="1">
    <location>
        <begin position="69"/>
        <end position="181"/>
    </location>
</feature>
<name>A0A9P9JJW7_9HYPO</name>
<dbReference type="Proteomes" id="UP000738349">
    <property type="component" value="Unassembled WGS sequence"/>
</dbReference>
<feature type="region of interest" description="Disordered" evidence="1">
    <location>
        <begin position="262"/>
        <end position="283"/>
    </location>
</feature>
<evidence type="ECO:0000256" key="1">
    <source>
        <dbReference type="SAM" id="MobiDB-lite"/>
    </source>
</evidence>
<dbReference type="AlphaFoldDB" id="A0A9P9JJW7"/>
<keyword evidence="2" id="KW-0812">Transmembrane</keyword>
<dbReference type="EMBL" id="JAGMUV010000003">
    <property type="protein sequence ID" value="KAH7165624.1"/>
    <property type="molecule type" value="Genomic_DNA"/>
</dbReference>
<sequence length="387" mass="42266">MTEEEIQDDLQTVRKTLASVDQPALTVAKTKSHSDGGQTWAQGTIRDITSKCNEVMGASAYIPITTTTGYDLPLRTSRDHLGQGSSAGGRRRRTLSRVIHNLPNLSPPMDSAGSSQTSATLNTSSSSEPLVETPVTDTKSTSPLKRAKQRTRIYMSKGPEQLGLEAATSHPQSSMSHTSMYTAHQEGQAENFQDQDTQAANAEDMANDNYHVASSAALKETGEIGRSLLGTKTKIEKTQTTKPLVRIPGSYPEHLLARADADADADADIADPSSDESEKGGRECERESLWDWSKEVLCTTLTWVVFLTRFCWQMIRLVFDSKSEWWERNARQETTIWDCVCVALAVAVSVVSMMGFMWAIWLAKMAGACVIQGLAVAGEELMVALGI</sequence>
<keyword evidence="4" id="KW-1185">Reference proteome</keyword>
<feature type="transmembrane region" description="Helical" evidence="2">
    <location>
        <begin position="335"/>
        <end position="362"/>
    </location>
</feature>
<reference evidence="3" key="1">
    <citation type="journal article" date="2021" name="Nat. Commun.">
        <title>Genetic determinants of endophytism in the Arabidopsis root mycobiome.</title>
        <authorList>
            <person name="Mesny F."/>
            <person name="Miyauchi S."/>
            <person name="Thiergart T."/>
            <person name="Pickel B."/>
            <person name="Atanasova L."/>
            <person name="Karlsson M."/>
            <person name="Huettel B."/>
            <person name="Barry K.W."/>
            <person name="Haridas S."/>
            <person name="Chen C."/>
            <person name="Bauer D."/>
            <person name="Andreopoulos W."/>
            <person name="Pangilinan J."/>
            <person name="LaButti K."/>
            <person name="Riley R."/>
            <person name="Lipzen A."/>
            <person name="Clum A."/>
            <person name="Drula E."/>
            <person name="Henrissat B."/>
            <person name="Kohler A."/>
            <person name="Grigoriev I.V."/>
            <person name="Martin F.M."/>
            <person name="Hacquard S."/>
        </authorList>
    </citation>
    <scope>NUCLEOTIDE SEQUENCE</scope>
    <source>
        <strain evidence="3">MPI-CAGE-AT-0147</strain>
    </source>
</reference>
<gene>
    <name evidence="3" type="ORF">EDB81DRAFT_259990</name>
</gene>
<feature type="compositionally biased region" description="Acidic residues" evidence="1">
    <location>
        <begin position="262"/>
        <end position="275"/>
    </location>
</feature>
<evidence type="ECO:0000313" key="3">
    <source>
        <dbReference type="EMBL" id="KAH7165624.1"/>
    </source>
</evidence>
<comment type="caution">
    <text evidence="3">The sequence shown here is derived from an EMBL/GenBank/DDBJ whole genome shotgun (WGS) entry which is preliminary data.</text>
</comment>
<accession>A0A9P9JJW7</accession>
<proteinExistence type="predicted"/>
<dbReference type="OrthoDB" id="3439820at2759"/>
<evidence type="ECO:0000313" key="4">
    <source>
        <dbReference type="Proteomes" id="UP000738349"/>
    </source>
</evidence>
<feature type="compositionally biased region" description="Polar residues" evidence="1">
    <location>
        <begin position="112"/>
        <end position="128"/>
    </location>
</feature>
<organism evidence="3 4">
    <name type="scientific">Dactylonectria macrodidyma</name>
    <dbReference type="NCBI Taxonomy" id="307937"/>
    <lineage>
        <taxon>Eukaryota</taxon>
        <taxon>Fungi</taxon>
        <taxon>Dikarya</taxon>
        <taxon>Ascomycota</taxon>
        <taxon>Pezizomycotina</taxon>
        <taxon>Sordariomycetes</taxon>
        <taxon>Hypocreomycetidae</taxon>
        <taxon>Hypocreales</taxon>
        <taxon>Nectriaceae</taxon>
        <taxon>Dactylonectria</taxon>
    </lineage>
</organism>
<keyword evidence="2" id="KW-0472">Membrane</keyword>
<feature type="compositionally biased region" description="Polar residues" evidence="1">
    <location>
        <begin position="169"/>
        <end position="181"/>
    </location>
</feature>